<dbReference type="InterPro" id="IPR000120">
    <property type="entry name" value="Amidase"/>
</dbReference>
<dbReference type="Proteomes" id="UP000245865">
    <property type="component" value="Unassembled WGS sequence"/>
</dbReference>
<feature type="domain" description="Amidase" evidence="2">
    <location>
        <begin position="27"/>
        <end position="440"/>
    </location>
</feature>
<dbReference type="PANTHER" id="PTHR11895">
    <property type="entry name" value="TRANSAMIDASE"/>
    <property type="match status" value="1"/>
</dbReference>
<proteinExistence type="inferred from homology"/>
<dbReference type="InterPro" id="IPR023631">
    <property type="entry name" value="Amidase_dom"/>
</dbReference>
<evidence type="ECO:0000256" key="1">
    <source>
        <dbReference type="ARBA" id="ARBA00009199"/>
    </source>
</evidence>
<evidence type="ECO:0000313" key="3">
    <source>
        <dbReference type="EMBL" id="PWL18326.1"/>
    </source>
</evidence>
<dbReference type="InterPro" id="IPR036928">
    <property type="entry name" value="AS_sf"/>
</dbReference>
<dbReference type="EMBL" id="QGDB01000002">
    <property type="protein sequence ID" value="PWL18326.1"/>
    <property type="molecule type" value="Genomic_DNA"/>
</dbReference>
<evidence type="ECO:0000313" key="4">
    <source>
        <dbReference type="Proteomes" id="UP000245865"/>
    </source>
</evidence>
<reference evidence="3 4" key="1">
    <citation type="submission" date="2018-05" db="EMBL/GenBank/DDBJ databases">
        <title>Comparative genomic sequence analysis between strain HN4 and CCM 8460T (Falsochrobactrum ovis) will provide more evidence to prove that HN4 is a new species of Falsochrobactrum.</title>
        <authorList>
            <person name="Lyu W."/>
            <person name="Sun L."/>
            <person name="Yao L."/>
        </authorList>
    </citation>
    <scope>NUCLEOTIDE SEQUENCE [LARGE SCALE GENOMIC DNA]</scope>
    <source>
        <strain evidence="3 4">HN4</strain>
    </source>
</reference>
<dbReference type="PANTHER" id="PTHR11895:SF7">
    <property type="entry name" value="GLUTAMYL-TRNA(GLN) AMIDOTRANSFERASE SUBUNIT A, MITOCHONDRIAL"/>
    <property type="match status" value="1"/>
</dbReference>
<dbReference type="GO" id="GO:0016740">
    <property type="term" value="F:transferase activity"/>
    <property type="evidence" value="ECO:0007669"/>
    <property type="project" value="UniProtKB-KW"/>
</dbReference>
<comment type="caution">
    <text evidence="3">The sequence shown here is derived from an EMBL/GenBank/DDBJ whole genome shotgun (WGS) entry which is preliminary data.</text>
</comment>
<dbReference type="AlphaFoldDB" id="A0A316JAF5"/>
<dbReference type="Pfam" id="PF01425">
    <property type="entry name" value="Amidase"/>
    <property type="match status" value="1"/>
</dbReference>
<gene>
    <name evidence="3" type="ORF">DKP76_04275</name>
</gene>
<keyword evidence="3" id="KW-0808">Transferase</keyword>
<organism evidence="3 4">
    <name type="scientific">Falsochrobactrum shanghaiense</name>
    <dbReference type="NCBI Taxonomy" id="2201899"/>
    <lineage>
        <taxon>Bacteria</taxon>
        <taxon>Pseudomonadati</taxon>
        <taxon>Pseudomonadota</taxon>
        <taxon>Alphaproteobacteria</taxon>
        <taxon>Hyphomicrobiales</taxon>
        <taxon>Brucellaceae</taxon>
        <taxon>Falsochrobactrum</taxon>
    </lineage>
</organism>
<comment type="similarity">
    <text evidence="1">Belongs to the amidase family.</text>
</comment>
<dbReference type="SUPFAM" id="SSF75304">
    <property type="entry name" value="Amidase signature (AS) enzymes"/>
    <property type="match status" value="1"/>
</dbReference>
<name>A0A316JAF5_9HYPH</name>
<dbReference type="Gene3D" id="3.90.1300.10">
    <property type="entry name" value="Amidase signature (AS) domain"/>
    <property type="match status" value="1"/>
</dbReference>
<evidence type="ECO:0000259" key="2">
    <source>
        <dbReference type="Pfam" id="PF01425"/>
    </source>
</evidence>
<accession>A0A316JAF5</accession>
<protein>
    <submittedName>
        <fullName evidence="3">Asp-tRNA(Asn)/Glu-tRNA(Gln) amidotransferase GatCAB subunit A</fullName>
    </submittedName>
</protein>
<sequence length="461" mass="49225">MIMQELTTLSIASLRRLLVQREVSASELTEAYLSKLEKHDPALHSFVVVTAELAVDAAKHAAEKSGALTGIPFGIKDVIDLKGVPTTGQSRSRANHIAEHNSTVVERLCEAGAVPLGKTATWEFAHGGPSWDILFPPARNPWDLNRSPSGSSSGSAAAVAARLTPFALGTDTGGSIRTPAAVCGVVGLKPTYGLVSRGGCIPNSFSQDHIGPITGTVEDAAIVLEAIAGYDVYDSGSVNRERVQYIGYLEQAVPRGLRVGVPWKWFTQDSPVSLAVLSAFEASMKVLASLGAELEEVELPPLHEFEAVKKIIALSDLYSLHGPVLRHSPELLGSNLRGRIVAGALLQADDLVQAQRLRGLLQRAMNKVFNQVEILALPMSEPASVLRAEPPESLFETLGFASPFNVTGHPAISIPNGKTKDGLPLSLQLVGRHFCEARLLNVAHQMELVFDSIVGHPAGYM</sequence>
<keyword evidence="4" id="KW-1185">Reference proteome</keyword>